<name>A0A0P6XVW6_9CHLR</name>
<dbReference type="GO" id="GO:0008477">
    <property type="term" value="F:purine nucleosidase activity"/>
    <property type="evidence" value="ECO:0007669"/>
    <property type="project" value="TreeGrafter"/>
</dbReference>
<evidence type="ECO:0000256" key="1">
    <source>
        <dbReference type="ARBA" id="ARBA00022801"/>
    </source>
</evidence>
<dbReference type="PATRIC" id="fig|869279.4.peg.893"/>
<dbReference type="Gene3D" id="3.90.245.10">
    <property type="entry name" value="Ribonucleoside hydrolase-like"/>
    <property type="match status" value="1"/>
</dbReference>
<keyword evidence="1" id="KW-0378">Hydrolase</keyword>
<proteinExistence type="predicted"/>
<reference evidence="4 5" key="1">
    <citation type="submission" date="2015-07" db="EMBL/GenBank/DDBJ databases">
        <title>Whole genome sequence of Thermanaerothrix daxensis DSM 23592.</title>
        <authorList>
            <person name="Hemp J."/>
            <person name="Ward L.M."/>
            <person name="Pace L.A."/>
            <person name="Fischer W.W."/>
        </authorList>
    </citation>
    <scope>NUCLEOTIDE SEQUENCE [LARGE SCALE GENOMIC DNA]</scope>
    <source>
        <strain evidence="4 5">GNS-1</strain>
    </source>
</reference>
<evidence type="ECO:0000256" key="2">
    <source>
        <dbReference type="ARBA" id="ARBA00023295"/>
    </source>
</evidence>
<comment type="caution">
    <text evidence="4">The sequence shown here is derived from an EMBL/GenBank/DDBJ whole genome shotgun (WGS) entry which is preliminary data.</text>
</comment>
<dbReference type="Pfam" id="PF01156">
    <property type="entry name" value="IU_nuc_hydro"/>
    <property type="match status" value="1"/>
</dbReference>
<accession>A0A0P6XVW6</accession>
<dbReference type="InterPro" id="IPR001910">
    <property type="entry name" value="Inosine/uridine_hydrolase_dom"/>
</dbReference>
<dbReference type="STRING" id="869279.SE15_04410"/>
<protein>
    <recommendedName>
        <fullName evidence="3">Inosine/uridine-preferring nucleoside hydrolase domain-containing protein</fullName>
    </recommendedName>
</protein>
<dbReference type="InterPro" id="IPR023186">
    <property type="entry name" value="IUNH"/>
</dbReference>
<dbReference type="Proteomes" id="UP000050544">
    <property type="component" value="Unassembled WGS sequence"/>
</dbReference>
<sequence>MAEKVIIDTDPGIDDAMAILLALRSSELDVIGLTSVFGNATTEVTTLNALRLVELEGHYGIPVARGCERPLVLPLGELGTYVHGEDGLGNTFPPLPKGKPLPLHAAQFILEALRRFPGEVTLLALGPLTNLALAVSLDPEAAALARRVVIMGGAAETRGNISPVAEANIYNDPHAAAIVFKASWPVTMVGLDVTTRVIMTPEYWERLYQAGNRATDFLRAITPFYQQFHDQFYGMGGATHTHDPTAVAYLLVPEWFEAPELPVYVETQGRCMGQTVVDWHGQWEGLPRVKVCLGVNAEAVLDLIYERLAKPMESDEENETAVD</sequence>
<keyword evidence="2" id="KW-0326">Glycosidase</keyword>
<feature type="domain" description="Inosine/uridine-preferring nucleoside hydrolase" evidence="3">
    <location>
        <begin position="5"/>
        <end position="301"/>
    </location>
</feature>
<dbReference type="PANTHER" id="PTHR12304:SF4">
    <property type="entry name" value="URIDINE NUCLEOSIDASE"/>
    <property type="match status" value="1"/>
</dbReference>
<dbReference type="CDD" id="cd02650">
    <property type="entry name" value="nuc_hydro_CaPnhB"/>
    <property type="match status" value="1"/>
</dbReference>
<dbReference type="EMBL" id="LGKO01000002">
    <property type="protein sequence ID" value="KPL84368.1"/>
    <property type="molecule type" value="Genomic_DNA"/>
</dbReference>
<dbReference type="PANTHER" id="PTHR12304">
    <property type="entry name" value="INOSINE-URIDINE PREFERRING NUCLEOSIDE HYDROLASE"/>
    <property type="match status" value="1"/>
</dbReference>
<keyword evidence="5" id="KW-1185">Reference proteome</keyword>
<dbReference type="InterPro" id="IPR036452">
    <property type="entry name" value="Ribo_hydro-like"/>
</dbReference>
<gene>
    <name evidence="4" type="ORF">SE15_04410</name>
</gene>
<dbReference type="SUPFAM" id="SSF53590">
    <property type="entry name" value="Nucleoside hydrolase"/>
    <property type="match status" value="1"/>
</dbReference>
<dbReference type="RefSeq" id="WP_054520872.1">
    <property type="nucleotide sequence ID" value="NZ_LGKO01000002.1"/>
</dbReference>
<organism evidence="4 5">
    <name type="scientific">Thermanaerothrix daxensis</name>
    <dbReference type="NCBI Taxonomy" id="869279"/>
    <lineage>
        <taxon>Bacteria</taxon>
        <taxon>Bacillati</taxon>
        <taxon>Chloroflexota</taxon>
        <taxon>Anaerolineae</taxon>
        <taxon>Anaerolineales</taxon>
        <taxon>Anaerolineaceae</taxon>
        <taxon>Thermanaerothrix</taxon>
    </lineage>
</organism>
<evidence type="ECO:0000313" key="5">
    <source>
        <dbReference type="Proteomes" id="UP000050544"/>
    </source>
</evidence>
<evidence type="ECO:0000259" key="3">
    <source>
        <dbReference type="Pfam" id="PF01156"/>
    </source>
</evidence>
<dbReference type="GO" id="GO:0005829">
    <property type="term" value="C:cytosol"/>
    <property type="evidence" value="ECO:0007669"/>
    <property type="project" value="TreeGrafter"/>
</dbReference>
<dbReference type="AlphaFoldDB" id="A0A0P6XVW6"/>
<dbReference type="OrthoDB" id="9797882at2"/>
<dbReference type="GO" id="GO:0006152">
    <property type="term" value="P:purine nucleoside catabolic process"/>
    <property type="evidence" value="ECO:0007669"/>
    <property type="project" value="TreeGrafter"/>
</dbReference>
<evidence type="ECO:0000313" key="4">
    <source>
        <dbReference type="EMBL" id="KPL84368.1"/>
    </source>
</evidence>